<name>A0A0A2LFA2_PENIT</name>
<keyword evidence="1 3" id="KW-0853">WD repeat</keyword>
<evidence type="ECO:0000313" key="5">
    <source>
        <dbReference type="EMBL" id="KGO75310.1"/>
    </source>
</evidence>
<feature type="region of interest" description="Disordered" evidence="4">
    <location>
        <begin position="158"/>
        <end position="179"/>
    </location>
</feature>
<evidence type="ECO:0000256" key="1">
    <source>
        <dbReference type="ARBA" id="ARBA00022574"/>
    </source>
</evidence>
<keyword evidence="6" id="KW-1185">Reference proteome</keyword>
<comment type="caution">
    <text evidence="5">The sequence shown here is derived from an EMBL/GenBank/DDBJ whole genome shotgun (WGS) entry which is preliminary data.</text>
</comment>
<dbReference type="PANTHER" id="PTHR19847">
    <property type="entry name" value="DDB1- AND CUL4-ASSOCIATED FACTOR 11"/>
    <property type="match status" value="1"/>
</dbReference>
<dbReference type="PROSITE" id="PS50294">
    <property type="entry name" value="WD_REPEATS_REGION"/>
    <property type="match status" value="2"/>
</dbReference>
<dbReference type="STRING" id="40296.A0A0A2LFA2"/>
<feature type="region of interest" description="Disordered" evidence="4">
    <location>
        <begin position="1"/>
        <end position="69"/>
    </location>
</feature>
<dbReference type="EMBL" id="JQGA01000478">
    <property type="protein sequence ID" value="KGO75310.1"/>
    <property type="molecule type" value="Genomic_DNA"/>
</dbReference>
<organism evidence="5 6">
    <name type="scientific">Penicillium italicum</name>
    <name type="common">Blue mold</name>
    <dbReference type="NCBI Taxonomy" id="40296"/>
    <lineage>
        <taxon>Eukaryota</taxon>
        <taxon>Fungi</taxon>
        <taxon>Dikarya</taxon>
        <taxon>Ascomycota</taxon>
        <taxon>Pezizomycotina</taxon>
        <taxon>Eurotiomycetes</taxon>
        <taxon>Eurotiomycetidae</taxon>
        <taxon>Eurotiales</taxon>
        <taxon>Aspergillaceae</taxon>
        <taxon>Penicillium</taxon>
    </lineage>
</organism>
<keyword evidence="2" id="KW-0677">Repeat</keyword>
<gene>
    <name evidence="5" type="ORF">PITC_001230</name>
</gene>
<dbReference type="SUPFAM" id="SSF50978">
    <property type="entry name" value="WD40 repeat-like"/>
    <property type="match status" value="1"/>
</dbReference>
<dbReference type="FunFam" id="2.130.10.10:FF:000557">
    <property type="entry name" value="WD repeat protein"/>
    <property type="match status" value="1"/>
</dbReference>
<dbReference type="Pfam" id="PF00400">
    <property type="entry name" value="WD40"/>
    <property type="match status" value="4"/>
</dbReference>
<dbReference type="PRINTS" id="PR00320">
    <property type="entry name" value="GPROTEINBRPT"/>
</dbReference>
<dbReference type="OMA" id="FGQWTIT"/>
<dbReference type="Gene3D" id="2.130.10.10">
    <property type="entry name" value="YVTN repeat-like/Quinoprotein amine dehydrogenase"/>
    <property type="match status" value="2"/>
</dbReference>
<dbReference type="HOGENOM" id="CLU_014280_1_1_1"/>
<feature type="repeat" description="WD" evidence="3">
    <location>
        <begin position="384"/>
        <end position="418"/>
    </location>
</feature>
<protein>
    <submittedName>
        <fullName evidence="5">Uncharacterized protein</fullName>
    </submittedName>
</protein>
<dbReference type="SMART" id="SM00320">
    <property type="entry name" value="WD40"/>
    <property type="match status" value="5"/>
</dbReference>
<dbReference type="PANTHER" id="PTHR19847:SF7">
    <property type="entry name" value="DDB1- AND CUL4-ASSOCIATED FACTOR 11"/>
    <property type="match status" value="1"/>
</dbReference>
<accession>A0A0A2LFA2</accession>
<reference evidence="5 6" key="1">
    <citation type="journal article" date="2015" name="Mol. Plant Microbe Interact.">
        <title>Genome, transcriptome, and functional analyses of Penicillium expansum provide new insights into secondary metabolism and pathogenicity.</title>
        <authorList>
            <person name="Ballester A.R."/>
            <person name="Marcet-Houben M."/>
            <person name="Levin E."/>
            <person name="Sela N."/>
            <person name="Selma-Lazaro C."/>
            <person name="Carmona L."/>
            <person name="Wisniewski M."/>
            <person name="Droby S."/>
            <person name="Gonzalez-Candelas L."/>
            <person name="Gabaldon T."/>
        </authorList>
    </citation>
    <scope>NUCLEOTIDE SEQUENCE [LARGE SCALE GENOMIC DNA]</scope>
    <source>
        <strain evidence="5 6">PHI-1</strain>
    </source>
</reference>
<dbReference type="GO" id="GO:0043161">
    <property type="term" value="P:proteasome-mediated ubiquitin-dependent protein catabolic process"/>
    <property type="evidence" value="ECO:0007669"/>
    <property type="project" value="TreeGrafter"/>
</dbReference>
<dbReference type="InterPro" id="IPR020472">
    <property type="entry name" value="WD40_PAC1"/>
</dbReference>
<feature type="compositionally biased region" description="Basic and acidic residues" evidence="4">
    <location>
        <begin position="12"/>
        <end position="26"/>
    </location>
</feature>
<feature type="region of interest" description="Disordered" evidence="4">
    <location>
        <begin position="315"/>
        <end position="338"/>
    </location>
</feature>
<dbReference type="GO" id="GO:0080008">
    <property type="term" value="C:Cul4-RING E3 ubiquitin ligase complex"/>
    <property type="evidence" value="ECO:0007669"/>
    <property type="project" value="TreeGrafter"/>
</dbReference>
<dbReference type="InterPro" id="IPR015943">
    <property type="entry name" value="WD40/YVTN_repeat-like_dom_sf"/>
</dbReference>
<evidence type="ECO:0000256" key="3">
    <source>
        <dbReference type="PROSITE-ProRule" id="PRU00221"/>
    </source>
</evidence>
<evidence type="ECO:0000313" key="6">
    <source>
        <dbReference type="Proteomes" id="UP000030104"/>
    </source>
</evidence>
<feature type="repeat" description="WD" evidence="3">
    <location>
        <begin position="431"/>
        <end position="472"/>
    </location>
</feature>
<sequence>MSSRTTDNGGESPRDSEGTWHPAREWLEEDELDTEYHPAPEPSEHDGSWEDNISNEEEQMGPGNASENNRINIGNIQILLTADDSESEDTDNLNEGHTRVPASRLFELLASSGLQHILQANGWPMAIEEEPEQLENEEHDLSDEEFMPIFRDRLGSRRSAESAKLPPVPNPEGKKLMGEGQFGTDKFYVDRLRQRKKSLATSLMWRELGIDTGGVRKRAGQSISQGLIPSSIADRIIHYETRSYSGQFSDDGNFFFCCAQDFKVRMYDTSNPYDWKYYKTVDYPFGQWTITDATLSPDNRFLVYSSIRSQAYMATTDPEDDSDPTVLDLSAPPGQRRTRGWGSSHFGIWSLRFSGDGREIVAGTSEDSVIVYDLETRQPVLNLRDRHQHHVNAVCYGDTSSPHILYSGSDDTTIRVWDRRSMGDGREAGAFMGHTEGLTYVDSKGDGRYVLSNSKDQTMKLWDLRKMMTSADIENIDPADYSTGFDYRFEQYPRQFRRNAKKDCSVVTYRGHRVLKTLIRCHFSPPGSTNSRYVYSGSEDGKVYVYNLDATLAGTINVGQATLNSRPRDPDAYATAYEMSGEMQWRTCVRDASWHPSAPVLAATSWNGWGLSTGTCTVHSWNAGATEDEGDPPVGKSYDDKLRDIPEFNQYRENAPHVRLRRPLRSRPVRRWAGDEVAEDATCWLLILHIVDIFVSESLHNTYLIVTFLLTNAIRHFVGYTTVNLISGCLEAQYQEIDGNKRLKDVD</sequence>
<proteinExistence type="predicted"/>
<dbReference type="InterPro" id="IPR051859">
    <property type="entry name" value="DCAF"/>
</dbReference>
<dbReference type="AlphaFoldDB" id="A0A0A2LFA2"/>
<evidence type="ECO:0000256" key="2">
    <source>
        <dbReference type="ARBA" id="ARBA00022737"/>
    </source>
</evidence>
<dbReference type="Proteomes" id="UP000030104">
    <property type="component" value="Unassembled WGS sequence"/>
</dbReference>
<dbReference type="InterPro" id="IPR036322">
    <property type="entry name" value="WD40_repeat_dom_sf"/>
</dbReference>
<dbReference type="OrthoDB" id="63070at2759"/>
<dbReference type="PROSITE" id="PS50082">
    <property type="entry name" value="WD_REPEATS_2"/>
    <property type="match status" value="2"/>
</dbReference>
<feature type="compositionally biased region" description="Basic and acidic residues" evidence="4">
    <location>
        <begin position="34"/>
        <end position="48"/>
    </location>
</feature>
<dbReference type="InterPro" id="IPR001680">
    <property type="entry name" value="WD40_rpt"/>
</dbReference>
<dbReference type="PhylomeDB" id="A0A0A2LFA2"/>
<evidence type="ECO:0000256" key="4">
    <source>
        <dbReference type="SAM" id="MobiDB-lite"/>
    </source>
</evidence>